<organism evidence="1">
    <name type="scientific">Arundo donax</name>
    <name type="common">Giant reed</name>
    <name type="synonym">Donax arundinaceus</name>
    <dbReference type="NCBI Taxonomy" id="35708"/>
    <lineage>
        <taxon>Eukaryota</taxon>
        <taxon>Viridiplantae</taxon>
        <taxon>Streptophyta</taxon>
        <taxon>Embryophyta</taxon>
        <taxon>Tracheophyta</taxon>
        <taxon>Spermatophyta</taxon>
        <taxon>Magnoliopsida</taxon>
        <taxon>Liliopsida</taxon>
        <taxon>Poales</taxon>
        <taxon>Poaceae</taxon>
        <taxon>PACMAD clade</taxon>
        <taxon>Arundinoideae</taxon>
        <taxon>Arundineae</taxon>
        <taxon>Arundo</taxon>
    </lineage>
</organism>
<reference evidence="1" key="2">
    <citation type="journal article" date="2015" name="Data Brief">
        <title>Shoot transcriptome of the giant reed, Arundo donax.</title>
        <authorList>
            <person name="Barrero R.A."/>
            <person name="Guerrero F.D."/>
            <person name="Moolhuijzen P."/>
            <person name="Goolsby J.A."/>
            <person name="Tidwell J."/>
            <person name="Bellgard S.E."/>
            <person name="Bellgard M.I."/>
        </authorList>
    </citation>
    <scope>NUCLEOTIDE SEQUENCE</scope>
    <source>
        <tissue evidence="1">Shoot tissue taken approximately 20 cm above the soil surface</tissue>
    </source>
</reference>
<dbReference type="EMBL" id="GBRH01251063">
    <property type="protein sequence ID" value="JAD46832.1"/>
    <property type="molecule type" value="Transcribed_RNA"/>
</dbReference>
<evidence type="ECO:0000313" key="1">
    <source>
        <dbReference type="EMBL" id="JAD46832.1"/>
    </source>
</evidence>
<sequence length="35" mass="3849">MTSLMLTAYLLTLLTYSLEWSLVGISYDCVGVTCS</sequence>
<dbReference type="AlphaFoldDB" id="A0A0A9AIA1"/>
<protein>
    <submittedName>
        <fullName evidence="1">Uncharacterized protein</fullName>
    </submittedName>
</protein>
<name>A0A0A9AIA1_ARUDO</name>
<proteinExistence type="predicted"/>
<accession>A0A0A9AIA1</accession>
<reference evidence="1" key="1">
    <citation type="submission" date="2014-09" db="EMBL/GenBank/DDBJ databases">
        <authorList>
            <person name="Magalhaes I.L.F."/>
            <person name="Oliveira U."/>
            <person name="Santos F.R."/>
            <person name="Vidigal T.H.D.A."/>
            <person name="Brescovit A.D."/>
            <person name="Santos A.J."/>
        </authorList>
    </citation>
    <scope>NUCLEOTIDE SEQUENCE</scope>
    <source>
        <tissue evidence="1">Shoot tissue taken approximately 20 cm above the soil surface</tissue>
    </source>
</reference>